<reference evidence="2 3" key="1">
    <citation type="submission" date="2020-06" db="EMBL/GenBank/DDBJ databases">
        <title>Schlegella sp. ID0723 isolated from air conditioner.</title>
        <authorList>
            <person name="Kim D.Y."/>
            <person name="Kim D.-U."/>
        </authorList>
    </citation>
    <scope>NUCLEOTIDE SEQUENCE [LARGE SCALE GENOMIC DNA]</scope>
    <source>
        <strain evidence="2 3">ID0723</strain>
    </source>
</reference>
<sequence length="214" mass="22424">MNTDDLVDMLARRAEPVPRHALRDRLLVAVAIGLPLAVLLVALLLGLRHDLAEGLRHPVLWVKFAVPLAVALAAGASLRRLASPGVPVGRTWWIGAGAVLALWVVAALQWAGLSPTERAVALWGSSWRECPFNIAVVSLPLLAAVLAMLRGPAAPTRPRRAGAAAGLLAGGMGTMAYALHCPESGLAFVAVWYVLGVVIVAAAGAALGPRLFRW</sequence>
<dbReference type="AlphaFoldDB" id="A0A7Y6NP52"/>
<feature type="transmembrane region" description="Helical" evidence="1">
    <location>
        <begin position="59"/>
        <end position="79"/>
    </location>
</feature>
<dbReference type="Pfam" id="PF06532">
    <property type="entry name" value="NrsF"/>
    <property type="match status" value="1"/>
</dbReference>
<dbReference type="Proteomes" id="UP000529637">
    <property type="component" value="Unassembled WGS sequence"/>
</dbReference>
<organism evidence="2 3">
    <name type="scientific">Piscinibacter koreensis</name>
    <dbReference type="NCBI Taxonomy" id="2742824"/>
    <lineage>
        <taxon>Bacteria</taxon>
        <taxon>Pseudomonadati</taxon>
        <taxon>Pseudomonadota</taxon>
        <taxon>Betaproteobacteria</taxon>
        <taxon>Burkholderiales</taxon>
        <taxon>Sphaerotilaceae</taxon>
        <taxon>Piscinibacter</taxon>
    </lineage>
</organism>
<feature type="transmembrane region" description="Helical" evidence="1">
    <location>
        <begin position="91"/>
        <end position="112"/>
    </location>
</feature>
<gene>
    <name evidence="2" type="ORF">HQN59_13595</name>
</gene>
<dbReference type="EMBL" id="JABWMJ010000006">
    <property type="protein sequence ID" value="NUZ06793.1"/>
    <property type="molecule type" value="Genomic_DNA"/>
</dbReference>
<dbReference type="InterPro" id="IPR009495">
    <property type="entry name" value="NrsF"/>
</dbReference>
<protein>
    <submittedName>
        <fullName evidence="2">DUF1109 domain-containing protein</fullName>
    </submittedName>
</protein>
<evidence type="ECO:0000313" key="2">
    <source>
        <dbReference type="EMBL" id="NUZ06793.1"/>
    </source>
</evidence>
<evidence type="ECO:0000313" key="3">
    <source>
        <dbReference type="Proteomes" id="UP000529637"/>
    </source>
</evidence>
<dbReference type="RefSeq" id="WP_176069654.1">
    <property type="nucleotide sequence ID" value="NZ_JABWMJ010000006.1"/>
</dbReference>
<feature type="transmembrane region" description="Helical" evidence="1">
    <location>
        <begin position="132"/>
        <end position="149"/>
    </location>
</feature>
<accession>A0A7Y6NP52</accession>
<keyword evidence="3" id="KW-1185">Reference proteome</keyword>
<evidence type="ECO:0000256" key="1">
    <source>
        <dbReference type="SAM" id="Phobius"/>
    </source>
</evidence>
<feature type="transmembrane region" description="Helical" evidence="1">
    <location>
        <begin position="161"/>
        <end position="180"/>
    </location>
</feature>
<keyword evidence="1" id="KW-0472">Membrane</keyword>
<feature type="transmembrane region" description="Helical" evidence="1">
    <location>
        <begin position="186"/>
        <end position="208"/>
    </location>
</feature>
<keyword evidence="1" id="KW-0812">Transmembrane</keyword>
<proteinExistence type="predicted"/>
<name>A0A7Y6NP52_9BURK</name>
<keyword evidence="1" id="KW-1133">Transmembrane helix</keyword>
<comment type="caution">
    <text evidence="2">The sequence shown here is derived from an EMBL/GenBank/DDBJ whole genome shotgun (WGS) entry which is preliminary data.</text>
</comment>
<feature type="transmembrane region" description="Helical" evidence="1">
    <location>
        <begin position="26"/>
        <end position="47"/>
    </location>
</feature>